<name>A0A2J7ZLB9_9CHLO</name>
<dbReference type="InterPro" id="IPR002654">
    <property type="entry name" value="Glyco_trans_25"/>
</dbReference>
<dbReference type="OrthoDB" id="41576at2759"/>
<proteinExistence type="predicted"/>
<dbReference type="Pfam" id="PF01755">
    <property type="entry name" value="Glyco_transf_25"/>
    <property type="match status" value="1"/>
</dbReference>
<organism evidence="2 3">
    <name type="scientific">Tetrabaena socialis</name>
    <dbReference type="NCBI Taxonomy" id="47790"/>
    <lineage>
        <taxon>Eukaryota</taxon>
        <taxon>Viridiplantae</taxon>
        <taxon>Chlorophyta</taxon>
        <taxon>core chlorophytes</taxon>
        <taxon>Chlorophyceae</taxon>
        <taxon>CS clade</taxon>
        <taxon>Chlamydomonadales</taxon>
        <taxon>Tetrabaenaceae</taxon>
        <taxon>Tetrabaena</taxon>
    </lineage>
</organism>
<sequence>MVHLSGTTMVHLSGTFVINMDRSTTRLQRFREMMAKLQMPFERFRAVDGSTMTDRNRLCGGACRILG</sequence>
<evidence type="ECO:0000313" key="3">
    <source>
        <dbReference type="Proteomes" id="UP000236333"/>
    </source>
</evidence>
<gene>
    <name evidence="2" type="ORF">TSOC_013064</name>
</gene>
<evidence type="ECO:0000259" key="1">
    <source>
        <dbReference type="Pfam" id="PF01755"/>
    </source>
</evidence>
<feature type="domain" description="Glycosyl transferase family 25" evidence="1">
    <location>
        <begin position="15"/>
        <end position="54"/>
    </location>
</feature>
<dbReference type="Proteomes" id="UP000236333">
    <property type="component" value="Unassembled WGS sequence"/>
</dbReference>
<accession>A0A2J7ZLB9</accession>
<dbReference type="EMBL" id="PGGS01001026">
    <property type="protein sequence ID" value="PNH01069.1"/>
    <property type="molecule type" value="Genomic_DNA"/>
</dbReference>
<comment type="caution">
    <text evidence="2">The sequence shown here is derived from an EMBL/GenBank/DDBJ whole genome shotgun (WGS) entry which is preliminary data.</text>
</comment>
<evidence type="ECO:0000313" key="2">
    <source>
        <dbReference type="EMBL" id="PNH01069.1"/>
    </source>
</evidence>
<reference evidence="2 3" key="1">
    <citation type="journal article" date="2017" name="Mol. Biol. Evol.">
        <title>The 4-celled Tetrabaena socialis nuclear genome reveals the essential components for genetic control of cell number at the origin of multicellularity in the volvocine lineage.</title>
        <authorList>
            <person name="Featherston J."/>
            <person name="Arakaki Y."/>
            <person name="Hanschen E.R."/>
            <person name="Ferris P.J."/>
            <person name="Michod R.E."/>
            <person name="Olson B.J.S.C."/>
            <person name="Nozaki H."/>
            <person name="Durand P.M."/>
        </authorList>
    </citation>
    <scope>NUCLEOTIDE SEQUENCE [LARGE SCALE GENOMIC DNA]</scope>
    <source>
        <strain evidence="2 3">NIES-571</strain>
    </source>
</reference>
<protein>
    <recommendedName>
        <fullName evidence="1">Glycosyl transferase family 25 domain-containing protein</fullName>
    </recommendedName>
</protein>
<keyword evidence="3" id="KW-1185">Reference proteome</keyword>
<dbReference type="AlphaFoldDB" id="A0A2J7ZLB9"/>